<keyword evidence="2" id="KW-0645">Protease</keyword>
<evidence type="ECO:0000313" key="8">
    <source>
        <dbReference type="EMBL" id="KAF0559574.1"/>
    </source>
</evidence>
<protein>
    <recommendedName>
        <fullName evidence="7">Peptidase A1 domain-containing protein</fullName>
    </recommendedName>
</protein>
<keyword evidence="6" id="KW-1015">Disulfide bond</keyword>
<proteinExistence type="inferred from homology"/>
<feature type="domain" description="Peptidase A1" evidence="7">
    <location>
        <begin position="1"/>
        <end position="350"/>
    </location>
</feature>
<keyword evidence="3" id="KW-0732">Signal</keyword>
<dbReference type="PROSITE" id="PS51767">
    <property type="entry name" value="PEPTIDASE_A1"/>
    <property type="match status" value="1"/>
</dbReference>
<accession>A0A8H4B4M9</accession>
<name>A0A8H4B4M9_GIGMA</name>
<organism evidence="8 9">
    <name type="scientific">Gigaspora margarita</name>
    <dbReference type="NCBI Taxonomy" id="4874"/>
    <lineage>
        <taxon>Eukaryota</taxon>
        <taxon>Fungi</taxon>
        <taxon>Fungi incertae sedis</taxon>
        <taxon>Mucoromycota</taxon>
        <taxon>Glomeromycotina</taxon>
        <taxon>Glomeromycetes</taxon>
        <taxon>Diversisporales</taxon>
        <taxon>Gigasporaceae</taxon>
        <taxon>Gigaspora</taxon>
    </lineage>
</organism>
<evidence type="ECO:0000256" key="5">
    <source>
        <dbReference type="ARBA" id="ARBA00023145"/>
    </source>
</evidence>
<evidence type="ECO:0000256" key="3">
    <source>
        <dbReference type="ARBA" id="ARBA00022729"/>
    </source>
</evidence>
<dbReference type="Gene3D" id="2.40.70.10">
    <property type="entry name" value="Acid Proteases"/>
    <property type="match status" value="2"/>
</dbReference>
<dbReference type="CDD" id="cd05471">
    <property type="entry name" value="pepsin_like"/>
    <property type="match status" value="1"/>
</dbReference>
<dbReference type="OrthoDB" id="660550at2759"/>
<comment type="similarity">
    <text evidence="1">Belongs to the peptidase A1 family.</text>
</comment>
<dbReference type="PANTHER" id="PTHR47966:SF1">
    <property type="entry name" value="ASPARTYL PROTEINASE"/>
    <property type="match status" value="1"/>
</dbReference>
<dbReference type="GO" id="GO:0006508">
    <property type="term" value="P:proteolysis"/>
    <property type="evidence" value="ECO:0007669"/>
    <property type="project" value="UniProtKB-KW"/>
</dbReference>
<keyword evidence="9" id="KW-1185">Reference proteome</keyword>
<dbReference type="InterPro" id="IPR034164">
    <property type="entry name" value="Pepsin-like_dom"/>
</dbReference>
<dbReference type="InterPro" id="IPR033121">
    <property type="entry name" value="PEPTIDASE_A1"/>
</dbReference>
<evidence type="ECO:0000256" key="6">
    <source>
        <dbReference type="ARBA" id="ARBA00023157"/>
    </source>
</evidence>
<dbReference type="InterPro" id="IPR001461">
    <property type="entry name" value="Aspartic_peptidase_A1"/>
</dbReference>
<sequence>MGTPNQPVFMAINLDNPDFIVESKALCDLSCSINTFDQSNSSTYKTLNHNKSQIKQFNISENRFDLVSISNITAVNQSIGLISSVKNSSDPAEQNVQNLISGMIGLAYENAYKNGKENICLNMKNKGIISKNMFSMMLIPQYGIDFCNNNVSLCDDKVRDGGIFIFGGYDINLFPNNTDPESQIYWMPVIDKIQFPIDAGILYQATINGKTVVGGDKFGTFIVPTLITTTSQMVFSVMFARTLSKLYGGWVDPIYGYVGHCGEMFPLLFLFPFTLDAKAYTLMDYSHFYTKPIPNDNTTCFAGFSDMNMTKTSYWVLGSPFFASLYDDNYHGLVGLYTIFDHDNDRIGFVRGRVKT</sequence>
<gene>
    <name evidence="8" type="ORF">F8M41_005267</name>
</gene>
<dbReference type="InterPro" id="IPR021109">
    <property type="entry name" value="Peptidase_aspartic_dom_sf"/>
</dbReference>
<comment type="caution">
    <text evidence="8">The sequence shown here is derived from an EMBL/GenBank/DDBJ whole genome shotgun (WGS) entry which is preliminary data.</text>
</comment>
<evidence type="ECO:0000313" key="9">
    <source>
        <dbReference type="Proteomes" id="UP000439903"/>
    </source>
</evidence>
<dbReference type="GO" id="GO:0004190">
    <property type="term" value="F:aspartic-type endopeptidase activity"/>
    <property type="evidence" value="ECO:0007669"/>
    <property type="project" value="InterPro"/>
</dbReference>
<reference evidence="8 9" key="1">
    <citation type="journal article" date="2019" name="Environ. Microbiol.">
        <title>At the nexus of three kingdoms: the genome of the mycorrhizal fungus Gigaspora margarita provides insights into plant, endobacterial and fungal interactions.</title>
        <authorList>
            <person name="Venice F."/>
            <person name="Ghignone S."/>
            <person name="Salvioli di Fossalunga A."/>
            <person name="Amselem J."/>
            <person name="Novero M."/>
            <person name="Xianan X."/>
            <person name="Sedzielewska Toro K."/>
            <person name="Morin E."/>
            <person name="Lipzen A."/>
            <person name="Grigoriev I.V."/>
            <person name="Henrissat B."/>
            <person name="Martin F.M."/>
            <person name="Bonfante P."/>
        </authorList>
    </citation>
    <scope>NUCLEOTIDE SEQUENCE [LARGE SCALE GENOMIC DNA]</scope>
    <source>
        <strain evidence="8 9">BEG34</strain>
    </source>
</reference>
<evidence type="ECO:0000256" key="2">
    <source>
        <dbReference type="ARBA" id="ARBA00022670"/>
    </source>
</evidence>
<dbReference type="AlphaFoldDB" id="A0A8H4B4M9"/>
<dbReference type="PANTHER" id="PTHR47966">
    <property type="entry name" value="BETA-SITE APP-CLEAVING ENZYME, ISOFORM A-RELATED"/>
    <property type="match status" value="1"/>
</dbReference>
<dbReference type="EMBL" id="WTPW01000016">
    <property type="protein sequence ID" value="KAF0559574.1"/>
    <property type="molecule type" value="Genomic_DNA"/>
</dbReference>
<evidence type="ECO:0000256" key="4">
    <source>
        <dbReference type="ARBA" id="ARBA00022801"/>
    </source>
</evidence>
<dbReference type="Pfam" id="PF00026">
    <property type="entry name" value="Asp"/>
    <property type="match status" value="1"/>
</dbReference>
<keyword evidence="4" id="KW-0378">Hydrolase</keyword>
<dbReference type="Proteomes" id="UP000439903">
    <property type="component" value="Unassembled WGS sequence"/>
</dbReference>
<dbReference type="SUPFAM" id="SSF50630">
    <property type="entry name" value="Acid proteases"/>
    <property type="match status" value="1"/>
</dbReference>
<keyword evidence="5" id="KW-0865">Zymogen</keyword>
<evidence type="ECO:0000259" key="7">
    <source>
        <dbReference type="PROSITE" id="PS51767"/>
    </source>
</evidence>
<evidence type="ECO:0000256" key="1">
    <source>
        <dbReference type="ARBA" id="ARBA00007447"/>
    </source>
</evidence>